<comment type="similarity">
    <text evidence="1">Belongs to the plant acyltransferase family.</text>
</comment>
<evidence type="ECO:0008006" key="5">
    <source>
        <dbReference type="Google" id="ProtNLM"/>
    </source>
</evidence>
<evidence type="ECO:0000256" key="1">
    <source>
        <dbReference type="ARBA" id="ARBA00009861"/>
    </source>
</evidence>
<protein>
    <recommendedName>
        <fullName evidence="5">Benzyl alcohol O-benzoyltransferase</fullName>
    </recommendedName>
</protein>
<evidence type="ECO:0000313" key="4">
    <source>
        <dbReference type="Proteomes" id="UP001603857"/>
    </source>
</evidence>
<dbReference type="Pfam" id="PF02458">
    <property type="entry name" value="Transferase"/>
    <property type="match status" value="1"/>
</dbReference>
<dbReference type="EMBL" id="JBGMDY010000005">
    <property type="protein sequence ID" value="KAL2333550.1"/>
    <property type="molecule type" value="Genomic_DNA"/>
</dbReference>
<comment type="caution">
    <text evidence="3">The sequence shown here is derived from an EMBL/GenBank/DDBJ whole genome shotgun (WGS) entry which is preliminary data.</text>
</comment>
<keyword evidence="2" id="KW-0808">Transferase</keyword>
<proteinExistence type="inferred from homology"/>
<reference evidence="3 4" key="1">
    <citation type="submission" date="2024-08" db="EMBL/GenBank/DDBJ databases">
        <title>Insights into the chromosomal genome structure of Flemingia macrophylla.</title>
        <authorList>
            <person name="Ding Y."/>
            <person name="Zhao Y."/>
            <person name="Bi W."/>
            <person name="Wu M."/>
            <person name="Zhao G."/>
            <person name="Gong Y."/>
            <person name="Li W."/>
            <person name="Zhang P."/>
        </authorList>
    </citation>
    <scope>NUCLEOTIDE SEQUENCE [LARGE SCALE GENOMIC DNA]</scope>
    <source>
        <strain evidence="3">DYQJB</strain>
        <tissue evidence="3">Leaf</tissue>
    </source>
</reference>
<dbReference type="InterPro" id="IPR023213">
    <property type="entry name" value="CAT-like_dom_sf"/>
</dbReference>
<keyword evidence="4" id="KW-1185">Reference proteome</keyword>
<dbReference type="Proteomes" id="UP001603857">
    <property type="component" value="Unassembled WGS sequence"/>
</dbReference>
<evidence type="ECO:0000313" key="3">
    <source>
        <dbReference type="EMBL" id="KAL2333550.1"/>
    </source>
</evidence>
<dbReference type="PANTHER" id="PTHR31147:SF66">
    <property type="entry name" value="OS05G0315700 PROTEIN"/>
    <property type="match status" value="1"/>
</dbReference>
<gene>
    <name evidence="3" type="ORF">Fmac_014763</name>
</gene>
<dbReference type="InterPro" id="IPR050898">
    <property type="entry name" value="Plant_acyltransferase"/>
</dbReference>
<dbReference type="GO" id="GO:0016740">
    <property type="term" value="F:transferase activity"/>
    <property type="evidence" value="ECO:0007669"/>
    <property type="project" value="UniProtKB-KW"/>
</dbReference>
<dbReference type="PANTHER" id="PTHR31147">
    <property type="entry name" value="ACYL TRANSFERASE 4"/>
    <property type="match status" value="1"/>
</dbReference>
<organism evidence="3 4">
    <name type="scientific">Flemingia macrophylla</name>
    <dbReference type="NCBI Taxonomy" id="520843"/>
    <lineage>
        <taxon>Eukaryota</taxon>
        <taxon>Viridiplantae</taxon>
        <taxon>Streptophyta</taxon>
        <taxon>Embryophyta</taxon>
        <taxon>Tracheophyta</taxon>
        <taxon>Spermatophyta</taxon>
        <taxon>Magnoliopsida</taxon>
        <taxon>eudicotyledons</taxon>
        <taxon>Gunneridae</taxon>
        <taxon>Pentapetalae</taxon>
        <taxon>rosids</taxon>
        <taxon>fabids</taxon>
        <taxon>Fabales</taxon>
        <taxon>Fabaceae</taxon>
        <taxon>Papilionoideae</taxon>
        <taxon>50 kb inversion clade</taxon>
        <taxon>NPAAA clade</taxon>
        <taxon>indigoferoid/millettioid clade</taxon>
        <taxon>Phaseoleae</taxon>
        <taxon>Flemingia</taxon>
    </lineage>
</organism>
<name>A0ABD1MCN1_9FABA</name>
<accession>A0ABD1MCN1</accession>
<dbReference type="AlphaFoldDB" id="A0ABD1MCN1"/>
<evidence type="ECO:0000256" key="2">
    <source>
        <dbReference type="ARBA" id="ARBA00022679"/>
    </source>
</evidence>
<sequence>MVLQTSSLDFTVRTNPPELVVPAIPTPRELKPLSDIDAQHCLRMQIRFLFFYRYQPLMAGRDPVQVIRQALAETLVFYYPWAGRLRESTNGILMIDCTGEGVLFIEADADVTIKQFGDNLMPPFACSDKILCNVPESDGILGCPLLLVQVTSLKCGGFIFGLRFNHTMSDASGIGQFLNVLAEIACGAQKPSVLPLWHRELLCARDPPKVAYTHPEYEHELPDIRSMYIPKNCSFFFGPKEISSIRALLPHHIATKSTTFEVLTAWIWRSYTESLNLQNPDQEVYLIIPVNARFGHCKFNPPLPDGFYGNAIVFPLEGTTVKNLLCRPLEYSLELVKKAKYKANEDYVHSVLELIAKKERPFYFRSGSFMVTDHTKAGFQDVNFGWGTPLYNGIAEGGLGNMLGASAYVPHTNSKGEEGKVVMMCMPEYAMKCFRKRLTICTLMLMPIH</sequence>
<dbReference type="Gene3D" id="3.30.559.10">
    <property type="entry name" value="Chloramphenicol acetyltransferase-like domain"/>
    <property type="match status" value="2"/>
</dbReference>